<protein>
    <submittedName>
        <fullName evidence="2">Uncharacterized protein</fullName>
    </submittedName>
</protein>
<name>A0A8K0RF39_9PLEO</name>
<feature type="region of interest" description="Disordered" evidence="1">
    <location>
        <begin position="1"/>
        <end position="40"/>
    </location>
</feature>
<dbReference type="EMBL" id="JAGMVJ010000002">
    <property type="protein sequence ID" value="KAH7093447.1"/>
    <property type="molecule type" value="Genomic_DNA"/>
</dbReference>
<dbReference type="AlphaFoldDB" id="A0A8K0RF39"/>
<evidence type="ECO:0000313" key="2">
    <source>
        <dbReference type="EMBL" id="KAH7093447.1"/>
    </source>
</evidence>
<sequence>MSSNVSTRGTTPDENDATSMPSGAKWTSLASTQPTNLETQKKRRAMLSTLGQTKADEEWYLESFMKQNKSTTMAIACKVFDNTRATYDKWFQLCITRLKKDCIFIRNMASNEAVWRKDEVMHEGRRDDRFNFLLDSDIRRAWYNWVIDGIFTLVATWMKENWSTLSTQKRPRTALSFTLFRKTLEDLVDCDLISTTSKKSEHVLC</sequence>
<dbReference type="Proteomes" id="UP000813461">
    <property type="component" value="Unassembled WGS sequence"/>
</dbReference>
<evidence type="ECO:0000256" key="1">
    <source>
        <dbReference type="SAM" id="MobiDB-lite"/>
    </source>
</evidence>
<keyword evidence="3" id="KW-1185">Reference proteome</keyword>
<gene>
    <name evidence="2" type="ORF">FB567DRAFT_587879</name>
</gene>
<reference evidence="2" key="1">
    <citation type="journal article" date="2021" name="Nat. Commun.">
        <title>Genetic determinants of endophytism in the Arabidopsis root mycobiome.</title>
        <authorList>
            <person name="Mesny F."/>
            <person name="Miyauchi S."/>
            <person name="Thiergart T."/>
            <person name="Pickel B."/>
            <person name="Atanasova L."/>
            <person name="Karlsson M."/>
            <person name="Huettel B."/>
            <person name="Barry K.W."/>
            <person name="Haridas S."/>
            <person name="Chen C."/>
            <person name="Bauer D."/>
            <person name="Andreopoulos W."/>
            <person name="Pangilinan J."/>
            <person name="LaButti K."/>
            <person name="Riley R."/>
            <person name="Lipzen A."/>
            <person name="Clum A."/>
            <person name="Drula E."/>
            <person name="Henrissat B."/>
            <person name="Kohler A."/>
            <person name="Grigoriev I.V."/>
            <person name="Martin F.M."/>
            <person name="Hacquard S."/>
        </authorList>
    </citation>
    <scope>NUCLEOTIDE SEQUENCE</scope>
    <source>
        <strain evidence="2">MPI-SDFR-AT-0120</strain>
    </source>
</reference>
<feature type="compositionally biased region" description="Polar residues" evidence="1">
    <location>
        <begin position="28"/>
        <end position="38"/>
    </location>
</feature>
<accession>A0A8K0RF39</accession>
<feature type="compositionally biased region" description="Polar residues" evidence="1">
    <location>
        <begin position="1"/>
        <end position="21"/>
    </location>
</feature>
<organism evidence="2 3">
    <name type="scientific">Paraphoma chrysanthemicola</name>
    <dbReference type="NCBI Taxonomy" id="798071"/>
    <lineage>
        <taxon>Eukaryota</taxon>
        <taxon>Fungi</taxon>
        <taxon>Dikarya</taxon>
        <taxon>Ascomycota</taxon>
        <taxon>Pezizomycotina</taxon>
        <taxon>Dothideomycetes</taxon>
        <taxon>Pleosporomycetidae</taxon>
        <taxon>Pleosporales</taxon>
        <taxon>Pleosporineae</taxon>
        <taxon>Phaeosphaeriaceae</taxon>
        <taxon>Paraphoma</taxon>
    </lineage>
</organism>
<comment type="caution">
    <text evidence="2">The sequence shown here is derived from an EMBL/GenBank/DDBJ whole genome shotgun (WGS) entry which is preliminary data.</text>
</comment>
<proteinExistence type="predicted"/>
<evidence type="ECO:0000313" key="3">
    <source>
        <dbReference type="Proteomes" id="UP000813461"/>
    </source>
</evidence>